<evidence type="ECO:0000256" key="12">
    <source>
        <dbReference type="SAM" id="SignalP"/>
    </source>
</evidence>
<keyword evidence="5" id="KW-0336">GPI-anchor</keyword>
<organism evidence="14 15">
    <name type="scientific">Escallonia rubra</name>
    <dbReference type="NCBI Taxonomy" id="112253"/>
    <lineage>
        <taxon>Eukaryota</taxon>
        <taxon>Viridiplantae</taxon>
        <taxon>Streptophyta</taxon>
        <taxon>Embryophyta</taxon>
        <taxon>Tracheophyta</taxon>
        <taxon>Spermatophyta</taxon>
        <taxon>Magnoliopsida</taxon>
        <taxon>eudicotyledons</taxon>
        <taxon>Gunneridae</taxon>
        <taxon>Pentapetalae</taxon>
        <taxon>asterids</taxon>
        <taxon>campanulids</taxon>
        <taxon>Escalloniales</taxon>
        <taxon>Escalloniaceae</taxon>
        <taxon>Escallonia</taxon>
    </lineage>
</organism>
<dbReference type="Pfam" id="PF14368">
    <property type="entry name" value="LTP_2"/>
    <property type="match status" value="1"/>
</dbReference>
<evidence type="ECO:0000256" key="5">
    <source>
        <dbReference type="ARBA" id="ARBA00022622"/>
    </source>
</evidence>
<dbReference type="SUPFAM" id="SSF47699">
    <property type="entry name" value="Bifunctional inhibitor/lipid-transfer protein/seed storage 2S albumin"/>
    <property type="match status" value="1"/>
</dbReference>
<proteinExistence type="inferred from homology"/>
<keyword evidence="4" id="KW-1003">Cell membrane</keyword>
<keyword evidence="3" id="KW-0813">Transport</keyword>
<evidence type="ECO:0000256" key="1">
    <source>
        <dbReference type="ARBA" id="ARBA00004609"/>
    </source>
</evidence>
<dbReference type="InterPro" id="IPR036312">
    <property type="entry name" value="Bifun_inhib/LTP/seed_sf"/>
</dbReference>
<evidence type="ECO:0000313" key="14">
    <source>
        <dbReference type="EMBL" id="KAK2980619.1"/>
    </source>
</evidence>
<comment type="subcellular location">
    <subcellularLocation>
        <location evidence="1">Cell membrane</location>
        <topology evidence="1">Lipid-anchor</topology>
        <topology evidence="1">GPI-anchor</topology>
    </subcellularLocation>
</comment>
<keyword evidence="9" id="KW-0325">Glycoprotein</keyword>
<dbReference type="Proteomes" id="UP001187471">
    <property type="component" value="Unassembled WGS sequence"/>
</dbReference>
<feature type="domain" description="Bifunctional inhibitor/plant lipid transfer protein/seed storage helical" evidence="13">
    <location>
        <begin position="28"/>
        <end position="105"/>
    </location>
</feature>
<dbReference type="InterPro" id="IPR016140">
    <property type="entry name" value="Bifunc_inhib/LTP/seed_store"/>
</dbReference>
<feature type="compositionally biased region" description="Polar residues" evidence="11">
    <location>
        <begin position="119"/>
        <end position="135"/>
    </location>
</feature>
<dbReference type="InterPro" id="IPR043325">
    <property type="entry name" value="LTSS"/>
</dbReference>
<accession>A0AA88R8W1</accession>
<feature type="signal peptide" evidence="12">
    <location>
        <begin position="1"/>
        <end position="24"/>
    </location>
</feature>
<evidence type="ECO:0000256" key="10">
    <source>
        <dbReference type="ARBA" id="ARBA00023288"/>
    </source>
</evidence>
<evidence type="ECO:0000256" key="6">
    <source>
        <dbReference type="ARBA" id="ARBA00022729"/>
    </source>
</evidence>
<sequence length="185" mass="17995">MASSGINIGIALVLVTMLLAGAKAQSGCTNVLISMAPCLNYVTGSSSIPSSSCCSSLASVVQSQPQCLCSALSGGGSALGININQTLALALPGACNVQTPSISKCDAANGPAATPVASPESSPPETSVQNPDSPTSSSSGSGSGSKMIPANGATSGSGGSTATMRLQLLACLLFVASHSFTLISR</sequence>
<evidence type="ECO:0000256" key="9">
    <source>
        <dbReference type="ARBA" id="ARBA00023180"/>
    </source>
</evidence>
<dbReference type="GO" id="GO:0006869">
    <property type="term" value="P:lipid transport"/>
    <property type="evidence" value="ECO:0007669"/>
    <property type="project" value="InterPro"/>
</dbReference>
<evidence type="ECO:0000256" key="7">
    <source>
        <dbReference type="ARBA" id="ARBA00023121"/>
    </source>
</evidence>
<feature type="chain" id="PRO_5041736650" description="Bifunctional inhibitor/plant lipid transfer protein/seed storage helical domain-containing protein" evidence="12">
    <location>
        <begin position="25"/>
        <end position="185"/>
    </location>
</feature>
<keyword evidence="6 12" id="KW-0732">Signal</keyword>
<evidence type="ECO:0000313" key="15">
    <source>
        <dbReference type="Proteomes" id="UP001187471"/>
    </source>
</evidence>
<evidence type="ECO:0000256" key="4">
    <source>
        <dbReference type="ARBA" id="ARBA00022475"/>
    </source>
</evidence>
<evidence type="ECO:0000259" key="13">
    <source>
        <dbReference type="SMART" id="SM00499"/>
    </source>
</evidence>
<gene>
    <name evidence="14" type="ORF">RJ640_011427</name>
</gene>
<dbReference type="SMART" id="SM00499">
    <property type="entry name" value="AAI"/>
    <property type="match status" value="1"/>
</dbReference>
<dbReference type="GO" id="GO:0005886">
    <property type="term" value="C:plasma membrane"/>
    <property type="evidence" value="ECO:0007669"/>
    <property type="project" value="UniProtKB-SubCell"/>
</dbReference>
<dbReference type="AlphaFoldDB" id="A0AA88R8W1"/>
<dbReference type="GO" id="GO:0008289">
    <property type="term" value="F:lipid binding"/>
    <property type="evidence" value="ECO:0007669"/>
    <property type="project" value="UniProtKB-KW"/>
</dbReference>
<keyword evidence="8" id="KW-1015">Disulfide bond</keyword>
<dbReference type="FunFam" id="1.10.110.10:FF:000001">
    <property type="entry name" value="Bifunctional inhibitor/lipid-transfer protein/seed storage 2S albumin superfamily protein"/>
    <property type="match status" value="1"/>
</dbReference>
<dbReference type="PANTHER" id="PTHR33044">
    <property type="entry name" value="BIFUNCTIONAL INHIBITOR/LIPID-TRANSFER PROTEIN/SEED STORAGE 2S ALBUMIN SUPERFAMILY PROTEIN-RELATED"/>
    <property type="match status" value="1"/>
</dbReference>
<keyword evidence="5" id="KW-0472">Membrane</keyword>
<name>A0AA88R8W1_9ASTE</name>
<dbReference type="PRINTS" id="PR00382">
    <property type="entry name" value="LIPIDTRNSFER"/>
</dbReference>
<evidence type="ECO:0000256" key="8">
    <source>
        <dbReference type="ARBA" id="ARBA00023157"/>
    </source>
</evidence>
<comment type="caution">
    <text evidence="14">The sequence shown here is derived from an EMBL/GenBank/DDBJ whole genome shotgun (WGS) entry which is preliminary data.</text>
</comment>
<dbReference type="CDD" id="cd00010">
    <property type="entry name" value="AAI_LTSS"/>
    <property type="match status" value="1"/>
</dbReference>
<feature type="region of interest" description="Disordered" evidence="11">
    <location>
        <begin position="108"/>
        <end position="159"/>
    </location>
</feature>
<keyword evidence="15" id="KW-1185">Reference proteome</keyword>
<dbReference type="Gene3D" id="1.10.110.10">
    <property type="entry name" value="Plant lipid-transfer and hydrophobic proteins"/>
    <property type="match status" value="1"/>
</dbReference>
<evidence type="ECO:0000256" key="11">
    <source>
        <dbReference type="SAM" id="MobiDB-lite"/>
    </source>
</evidence>
<comment type="similarity">
    <text evidence="2">Belongs to the plant LTP family.</text>
</comment>
<keyword evidence="10" id="KW-0449">Lipoprotein</keyword>
<dbReference type="InterPro" id="IPR000528">
    <property type="entry name" value="Plant_nsLTP"/>
</dbReference>
<dbReference type="EMBL" id="JAVXUO010001613">
    <property type="protein sequence ID" value="KAK2980619.1"/>
    <property type="molecule type" value="Genomic_DNA"/>
</dbReference>
<evidence type="ECO:0000256" key="3">
    <source>
        <dbReference type="ARBA" id="ARBA00022448"/>
    </source>
</evidence>
<reference evidence="14" key="1">
    <citation type="submission" date="2022-12" db="EMBL/GenBank/DDBJ databases">
        <title>Draft genome assemblies for two species of Escallonia (Escalloniales).</title>
        <authorList>
            <person name="Chanderbali A."/>
            <person name="Dervinis C."/>
            <person name="Anghel I."/>
            <person name="Soltis D."/>
            <person name="Soltis P."/>
            <person name="Zapata F."/>
        </authorList>
    </citation>
    <scope>NUCLEOTIDE SEQUENCE</scope>
    <source>
        <strain evidence="14">UCBG92.1500</strain>
        <tissue evidence="14">Leaf</tissue>
    </source>
</reference>
<dbReference type="GO" id="GO:0098552">
    <property type="term" value="C:side of membrane"/>
    <property type="evidence" value="ECO:0007669"/>
    <property type="project" value="UniProtKB-KW"/>
</dbReference>
<protein>
    <recommendedName>
        <fullName evidence="13">Bifunctional inhibitor/plant lipid transfer protein/seed storage helical domain-containing protein</fullName>
    </recommendedName>
</protein>
<evidence type="ECO:0000256" key="2">
    <source>
        <dbReference type="ARBA" id="ARBA00009748"/>
    </source>
</evidence>
<keyword evidence="7" id="KW-0446">Lipid-binding</keyword>